<accession>A0ABW4GWN5</accession>
<protein>
    <submittedName>
        <fullName evidence="1">Uncharacterized protein</fullName>
    </submittedName>
</protein>
<proteinExistence type="predicted"/>
<evidence type="ECO:0000313" key="1">
    <source>
        <dbReference type="EMBL" id="MFD1546989.1"/>
    </source>
</evidence>
<sequence>MTDLVDLFDQVNGQLSQRGGSIVEQETAVIAAFPGFKAALRIEDEAGKPLAVMTVAGNAAIVAEAVKWTADAFKEDQER</sequence>
<dbReference type="Proteomes" id="UP001597097">
    <property type="component" value="Unassembled WGS sequence"/>
</dbReference>
<organism evidence="1 2">
    <name type="scientific">Nonomuraea guangzhouensis</name>
    <dbReference type="NCBI Taxonomy" id="1291555"/>
    <lineage>
        <taxon>Bacteria</taxon>
        <taxon>Bacillati</taxon>
        <taxon>Actinomycetota</taxon>
        <taxon>Actinomycetes</taxon>
        <taxon>Streptosporangiales</taxon>
        <taxon>Streptosporangiaceae</taxon>
        <taxon>Nonomuraea</taxon>
    </lineage>
</organism>
<dbReference type="RefSeq" id="WP_219536604.1">
    <property type="nucleotide sequence ID" value="NZ_JAHKRM010000031.1"/>
</dbReference>
<comment type="caution">
    <text evidence="1">The sequence shown here is derived from an EMBL/GenBank/DDBJ whole genome shotgun (WGS) entry which is preliminary data.</text>
</comment>
<keyword evidence="2" id="KW-1185">Reference proteome</keyword>
<name>A0ABW4GWN5_9ACTN</name>
<gene>
    <name evidence="1" type="ORF">ACFSJ0_58825</name>
</gene>
<dbReference type="EMBL" id="JBHUCM010000070">
    <property type="protein sequence ID" value="MFD1546989.1"/>
    <property type="molecule type" value="Genomic_DNA"/>
</dbReference>
<reference evidence="2" key="1">
    <citation type="journal article" date="2019" name="Int. J. Syst. Evol. Microbiol.">
        <title>The Global Catalogue of Microorganisms (GCM) 10K type strain sequencing project: providing services to taxonomists for standard genome sequencing and annotation.</title>
        <authorList>
            <consortium name="The Broad Institute Genomics Platform"/>
            <consortium name="The Broad Institute Genome Sequencing Center for Infectious Disease"/>
            <person name="Wu L."/>
            <person name="Ma J."/>
        </authorList>
    </citation>
    <scope>NUCLEOTIDE SEQUENCE [LARGE SCALE GENOMIC DNA]</scope>
    <source>
        <strain evidence="2">CGMCC 1.15399</strain>
    </source>
</reference>
<evidence type="ECO:0000313" key="2">
    <source>
        <dbReference type="Proteomes" id="UP001597097"/>
    </source>
</evidence>